<evidence type="ECO:0000313" key="1">
    <source>
        <dbReference type="EMBL" id="GBN85596.1"/>
    </source>
</evidence>
<comment type="caution">
    <text evidence="1">The sequence shown here is derived from an EMBL/GenBank/DDBJ whole genome shotgun (WGS) entry which is preliminary data.</text>
</comment>
<gene>
    <name evidence="1" type="ORF">AVEN_100504_1</name>
</gene>
<organism evidence="1 2">
    <name type="scientific">Araneus ventricosus</name>
    <name type="common">Orbweaver spider</name>
    <name type="synonym">Epeira ventricosa</name>
    <dbReference type="NCBI Taxonomy" id="182803"/>
    <lineage>
        <taxon>Eukaryota</taxon>
        <taxon>Metazoa</taxon>
        <taxon>Ecdysozoa</taxon>
        <taxon>Arthropoda</taxon>
        <taxon>Chelicerata</taxon>
        <taxon>Arachnida</taxon>
        <taxon>Araneae</taxon>
        <taxon>Araneomorphae</taxon>
        <taxon>Entelegynae</taxon>
        <taxon>Araneoidea</taxon>
        <taxon>Araneidae</taxon>
        <taxon>Araneus</taxon>
    </lineage>
</organism>
<protein>
    <submittedName>
        <fullName evidence="1">Uncharacterized protein</fullName>
    </submittedName>
</protein>
<keyword evidence="2" id="KW-1185">Reference proteome</keyword>
<dbReference type="EMBL" id="BGPR01020851">
    <property type="protein sequence ID" value="GBN85596.1"/>
    <property type="molecule type" value="Genomic_DNA"/>
</dbReference>
<accession>A0A4Y2SDF0</accession>
<evidence type="ECO:0000313" key="2">
    <source>
        <dbReference type="Proteomes" id="UP000499080"/>
    </source>
</evidence>
<reference evidence="1 2" key="1">
    <citation type="journal article" date="2019" name="Sci. Rep.">
        <title>Orb-weaving spider Araneus ventricosus genome elucidates the spidroin gene catalogue.</title>
        <authorList>
            <person name="Kono N."/>
            <person name="Nakamura H."/>
            <person name="Ohtoshi R."/>
            <person name="Moran D.A.P."/>
            <person name="Shinohara A."/>
            <person name="Yoshida Y."/>
            <person name="Fujiwara M."/>
            <person name="Mori M."/>
            <person name="Tomita M."/>
            <person name="Arakawa K."/>
        </authorList>
    </citation>
    <scope>NUCLEOTIDE SEQUENCE [LARGE SCALE GENOMIC DNA]</scope>
</reference>
<name>A0A4Y2SDF0_ARAVE</name>
<proteinExistence type="predicted"/>
<sequence>MVQSAKLTHFNAVVTEKRIENPDDCLISMERYLLPLHYFRATRFEAEAKSIANKVKVFIVSKQNRKFVHRKGNITDKISFIDELSGLFTILILSACMLDFRSDDPLT</sequence>
<dbReference type="Proteomes" id="UP000499080">
    <property type="component" value="Unassembled WGS sequence"/>
</dbReference>
<dbReference type="AlphaFoldDB" id="A0A4Y2SDF0"/>